<dbReference type="PANTHER" id="PTHR35201">
    <property type="entry name" value="TERPENE SYNTHASE"/>
    <property type="match status" value="1"/>
</dbReference>
<accession>A0A9P3PR11</accession>
<keyword evidence="8" id="KW-1185">Reference proteome</keyword>
<evidence type="ECO:0000313" key="8">
    <source>
        <dbReference type="Proteomes" id="UP001063166"/>
    </source>
</evidence>
<dbReference type="GO" id="GO:0008299">
    <property type="term" value="P:isoprenoid biosynthetic process"/>
    <property type="evidence" value="ECO:0007669"/>
    <property type="project" value="UniProtKB-ARBA"/>
</dbReference>
<sequence length="389" mass="45046">MLLHQEQRLPSPFSTYPSLFFYPRSPTSFSTPSPVVAKPAPAQAKQNTTVAGRKAPPHYFLPQTLRNWAWQRNISPHYRACQAESVAWLESFKPFTPEVQVAFNKCDCSLIAALTFPRSSYFTMRSCCDLMHAFFVLDDHTDNQPLHVVIERCEATMDAILHVDKPRPEGEHVIGEITRQFWKRASSEMPRVIIERFEKSWRTYLDSVIRQAEHRSEQYICTPEEYMAARRDNIGAYPCFAFVEQQLELNIPHEVMEHPYIQSLNKDCAEMIILDNDMSSYKKEVLSNDADYNAITVVQKHLGVDLEGALQWLLEHHDQNIDNFMAVREKVLKKDGFPSYGPRIDREVADYVDGLGFWIRGHDEWNFSSGRYFGKDGPEVQKHRKVIIA</sequence>
<proteinExistence type="inferred from homology"/>
<keyword evidence="3 6" id="KW-0479">Metal-binding</keyword>
<dbReference type="Gene3D" id="1.10.600.10">
    <property type="entry name" value="Farnesyl Diphosphate Synthase"/>
    <property type="match status" value="1"/>
</dbReference>
<comment type="caution">
    <text evidence="7">The sequence shown here is derived from an EMBL/GenBank/DDBJ whole genome shotgun (WGS) entry which is preliminary data.</text>
</comment>
<evidence type="ECO:0000256" key="3">
    <source>
        <dbReference type="ARBA" id="ARBA00022723"/>
    </source>
</evidence>
<name>A0A9P3PR11_LYOSH</name>
<dbReference type="PANTHER" id="PTHR35201:SF4">
    <property type="entry name" value="BETA-PINACENE SYNTHASE-RELATED"/>
    <property type="match status" value="1"/>
</dbReference>
<reference evidence="7" key="1">
    <citation type="submission" date="2022-07" db="EMBL/GenBank/DDBJ databases">
        <title>The genome of Lyophyllum shimeji provides insight into the initial evolution of ectomycorrhizal fungal genome.</title>
        <authorList>
            <person name="Kobayashi Y."/>
            <person name="Shibata T."/>
            <person name="Hirakawa H."/>
            <person name="Shigenobu S."/>
            <person name="Nishiyama T."/>
            <person name="Yamada A."/>
            <person name="Hasebe M."/>
            <person name="Kawaguchi M."/>
        </authorList>
    </citation>
    <scope>NUCLEOTIDE SEQUENCE</scope>
    <source>
        <strain evidence="7">AT787</strain>
    </source>
</reference>
<evidence type="ECO:0000256" key="4">
    <source>
        <dbReference type="ARBA" id="ARBA00022842"/>
    </source>
</evidence>
<dbReference type="SUPFAM" id="SSF48576">
    <property type="entry name" value="Terpenoid synthases"/>
    <property type="match status" value="1"/>
</dbReference>
<protein>
    <recommendedName>
        <fullName evidence="6">Terpene synthase</fullName>
        <ecNumber evidence="6">4.2.3.-</ecNumber>
    </recommendedName>
</protein>
<dbReference type="OrthoDB" id="6486656at2759"/>
<dbReference type="GO" id="GO:0010333">
    <property type="term" value="F:terpene synthase activity"/>
    <property type="evidence" value="ECO:0007669"/>
    <property type="project" value="InterPro"/>
</dbReference>
<dbReference type="InterPro" id="IPR008949">
    <property type="entry name" value="Isoprenoid_synthase_dom_sf"/>
</dbReference>
<dbReference type="SFLD" id="SFLDG01020">
    <property type="entry name" value="Terpene_Cyclase_Like_2"/>
    <property type="match status" value="1"/>
</dbReference>
<evidence type="ECO:0000256" key="1">
    <source>
        <dbReference type="ARBA" id="ARBA00001946"/>
    </source>
</evidence>
<evidence type="ECO:0000313" key="7">
    <source>
        <dbReference type="EMBL" id="GLB39974.1"/>
    </source>
</evidence>
<dbReference type="EC" id="4.2.3.-" evidence="6"/>
<keyword evidence="5 6" id="KW-0456">Lyase</keyword>
<dbReference type="Proteomes" id="UP001063166">
    <property type="component" value="Unassembled WGS sequence"/>
</dbReference>
<comment type="cofactor">
    <cofactor evidence="1 6">
        <name>Mg(2+)</name>
        <dbReference type="ChEBI" id="CHEBI:18420"/>
    </cofactor>
</comment>
<evidence type="ECO:0000256" key="5">
    <source>
        <dbReference type="ARBA" id="ARBA00023239"/>
    </source>
</evidence>
<dbReference type="SFLD" id="SFLDS00005">
    <property type="entry name" value="Isoprenoid_Synthase_Type_I"/>
    <property type="match status" value="1"/>
</dbReference>
<comment type="similarity">
    <text evidence="2 6">Belongs to the terpene synthase family.</text>
</comment>
<dbReference type="Pfam" id="PF19086">
    <property type="entry name" value="Terpene_syn_C_2"/>
    <property type="match status" value="1"/>
</dbReference>
<dbReference type="AlphaFoldDB" id="A0A9P3PR11"/>
<dbReference type="InterPro" id="IPR034686">
    <property type="entry name" value="Terpene_cyclase-like_2"/>
</dbReference>
<dbReference type="GO" id="GO:0046872">
    <property type="term" value="F:metal ion binding"/>
    <property type="evidence" value="ECO:0007669"/>
    <property type="project" value="UniProtKB-KW"/>
</dbReference>
<evidence type="ECO:0000256" key="6">
    <source>
        <dbReference type="RuleBase" id="RU366034"/>
    </source>
</evidence>
<evidence type="ECO:0000256" key="2">
    <source>
        <dbReference type="ARBA" id="ARBA00006333"/>
    </source>
</evidence>
<keyword evidence="4 6" id="KW-0460">Magnesium</keyword>
<gene>
    <name evidence="7" type="ORF">LshimejAT787_0704840</name>
</gene>
<dbReference type="EMBL" id="BRPK01000007">
    <property type="protein sequence ID" value="GLB39974.1"/>
    <property type="molecule type" value="Genomic_DNA"/>
</dbReference>
<organism evidence="7 8">
    <name type="scientific">Lyophyllum shimeji</name>
    <name type="common">Hon-shimeji</name>
    <name type="synonym">Tricholoma shimeji</name>
    <dbReference type="NCBI Taxonomy" id="47721"/>
    <lineage>
        <taxon>Eukaryota</taxon>
        <taxon>Fungi</taxon>
        <taxon>Dikarya</taxon>
        <taxon>Basidiomycota</taxon>
        <taxon>Agaricomycotina</taxon>
        <taxon>Agaricomycetes</taxon>
        <taxon>Agaricomycetidae</taxon>
        <taxon>Agaricales</taxon>
        <taxon>Tricholomatineae</taxon>
        <taxon>Lyophyllaceae</taxon>
        <taxon>Lyophyllum</taxon>
    </lineage>
</organism>